<protein>
    <recommendedName>
        <fullName evidence="5">Hemerythrin-like domain-containing protein</fullName>
    </recommendedName>
</protein>
<dbReference type="AlphaFoldDB" id="A0A3D3R369"/>
<evidence type="ECO:0000313" key="4">
    <source>
        <dbReference type="Proteomes" id="UP000322887"/>
    </source>
</evidence>
<dbReference type="Proteomes" id="UP000263642">
    <property type="component" value="Unassembled WGS sequence"/>
</dbReference>
<dbReference type="Proteomes" id="UP000322887">
    <property type="component" value="Chromosome"/>
</dbReference>
<reference evidence="1 3" key="1">
    <citation type="journal article" date="2018" name="Nat. Biotechnol.">
        <title>A standardized bacterial taxonomy based on genome phylogeny substantially revises the tree of life.</title>
        <authorList>
            <person name="Parks D.H."/>
            <person name="Chuvochina M."/>
            <person name="Waite D.W."/>
            <person name="Rinke C."/>
            <person name="Skarshewski A."/>
            <person name="Chaumeil P.A."/>
            <person name="Hugenholtz P."/>
        </authorList>
    </citation>
    <scope>NUCLEOTIDE SEQUENCE [LARGE SCALE GENOMIC DNA]</scope>
    <source>
        <strain evidence="1">UBA9375</strain>
    </source>
</reference>
<gene>
    <name evidence="1" type="ORF">DIT97_06175</name>
    <name evidence="2" type="ORF">GmarT_15090</name>
</gene>
<sequence length="153" mass="17935">MARKYSCLVDGALEEISALEYILLGDLLDLLEEADGDAEAWKWISKVLDTLLKAMPREFELQDEGGYLEEVLEEHPNWQGQVRDLYQERCDLLKKLDELRTRMQDSQPLQQMKQLASELRDELRDWITSYIAHQRHERRILQDAFNNDIGAAD</sequence>
<dbReference type="RefSeq" id="WP_002646070.1">
    <property type="nucleotide sequence ID" value="NZ_CAXAST010000002.1"/>
</dbReference>
<evidence type="ECO:0000313" key="2">
    <source>
        <dbReference type="EMBL" id="QEG15666.1"/>
    </source>
</evidence>
<proteinExistence type="predicted"/>
<evidence type="ECO:0000313" key="3">
    <source>
        <dbReference type="Proteomes" id="UP000263642"/>
    </source>
</evidence>
<dbReference type="EMBL" id="CP042910">
    <property type="protein sequence ID" value="QEG15666.1"/>
    <property type="molecule type" value="Genomic_DNA"/>
</dbReference>
<evidence type="ECO:0000313" key="1">
    <source>
        <dbReference type="EMBL" id="HCO22658.1"/>
    </source>
</evidence>
<keyword evidence="4" id="KW-1185">Reference proteome</keyword>
<dbReference type="GeneID" id="98646141"/>
<organism evidence="1 3">
    <name type="scientific">Gimesia maris</name>
    <dbReference type="NCBI Taxonomy" id="122"/>
    <lineage>
        <taxon>Bacteria</taxon>
        <taxon>Pseudomonadati</taxon>
        <taxon>Planctomycetota</taxon>
        <taxon>Planctomycetia</taxon>
        <taxon>Planctomycetales</taxon>
        <taxon>Planctomycetaceae</taxon>
        <taxon>Gimesia</taxon>
    </lineage>
</organism>
<evidence type="ECO:0008006" key="5">
    <source>
        <dbReference type="Google" id="ProtNLM"/>
    </source>
</evidence>
<reference evidence="2 4" key="2">
    <citation type="submission" date="2019-08" db="EMBL/GenBank/DDBJ databases">
        <title>Deep-cultivation of Planctomycetes and their phenomic and genomic characterization uncovers novel biology.</title>
        <authorList>
            <person name="Wiegand S."/>
            <person name="Jogler M."/>
            <person name="Boedeker C."/>
            <person name="Pinto D."/>
            <person name="Vollmers J."/>
            <person name="Rivas-Marin E."/>
            <person name="Kohn T."/>
            <person name="Peeters S.H."/>
            <person name="Heuer A."/>
            <person name="Rast P."/>
            <person name="Oberbeckmann S."/>
            <person name="Bunk B."/>
            <person name="Jeske O."/>
            <person name="Meyerdierks A."/>
            <person name="Storesund J.E."/>
            <person name="Kallscheuer N."/>
            <person name="Luecker S."/>
            <person name="Lage O.M."/>
            <person name="Pohl T."/>
            <person name="Merkel B.J."/>
            <person name="Hornburger P."/>
            <person name="Mueller R.-W."/>
            <person name="Bruemmer F."/>
            <person name="Labrenz M."/>
            <person name="Spormann A.M."/>
            <person name="Op den Camp H."/>
            <person name="Overmann J."/>
            <person name="Amann R."/>
            <person name="Jetten M.S.M."/>
            <person name="Mascher T."/>
            <person name="Medema M.H."/>
            <person name="Devos D.P."/>
            <person name="Kaster A.-K."/>
            <person name="Ovreas L."/>
            <person name="Rohde M."/>
            <person name="Galperin M.Y."/>
            <person name="Jogler C."/>
        </authorList>
    </citation>
    <scope>NUCLEOTIDE SEQUENCE [LARGE SCALE GENOMIC DNA]</scope>
    <source>
        <strain evidence="2 4">DSM 8797</strain>
    </source>
</reference>
<dbReference type="EMBL" id="DQAY01000041">
    <property type="protein sequence ID" value="HCO22658.1"/>
    <property type="molecule type" value="Genomic_DNA"/>
</dbReference>
<name>A0A3D3R369_9PLAN</name>
<accession>A0A517X866</accession>
<accession>A0A3D3R369</accession>